<name>A0A841AZ35_9PSEU</name>
<evidence type="ECO:0000313" key="1">
    <source>
        <dbReference type="EMBL" id="MBB5851544.1"/>
    </source>
</evidence>
<sequence length="43" mass="4956">MMRQIMKEFQGIEILGMARQVCRDLGDACFSFCGWQNKAANQE</sequence>
<gene>
    <name evidence="1" type="ORF">HDA45_001631</name>
</gene>
<evidence type="ECO:0000313" key="2">
    <source>
        <dbReference type="Proteomes" id="UP000580861"/>
    </source>
</evidence>
<proteinExistence type="predicted"/>
<protein>
    <submittedName>
        <fullName evidence="1">Uncharacterized protein</fullName>
    </submittedName>
</protein>
<keyword evidence="2" id="KW-1185">Reference proteome</keyword>
<dbReference type="AlphaFoldDB" id="A0A841AZ35"/>
<reference evidence="1 2" key="1">
    <citation type="submission" date="2020-08" db="EMBL/GenBank/DDBJ databases">
        <title>Sequencing the genomes of 1000 actinobacteria strains.</title>
        <authorList>
            <person name="Klenk H.-P."/>
        </authorList>
    </citation>
    <scope>NUCLEOTIDE SEQUENCE [LARGE SCALE GENOMIC DNA]</scope>
    <source>
        <strain evidence="1 2">DSM 45272</strain>
    </source>
</reference>
<dbReference type="EMBL" id="JACHMX010000001">
    <property type="protein sequence ID" value="MBB5851544.1"/>
    <property type="molecule type" value="Genomic_DNA"/>
</dbReference>
<organism evidence="1 2">
    <name type="scientific">Amycolatopsis umgeniensis</name>
    <dbReference type="NCBI Taxonomy" id="336628"/>
    <lineage>
        <taxon>Bacteria</taxon>
        <taxon>Bacillati</taxon>
        <taxon>Actinomycetota</taxon>
        <taxon>Actinomycetes</taxon>
        <taxon>Pseudonocardiales</taxon>
        <taxon>Pseudonocardiaceae</taxon>
        <taxon>Amycolatopsis</taxon>
    </lineage>
</organism>
<comment type="caution">
    <text evidence="1">The sequence shown here is derived from an EMBL/GenBank/DDBJ whole genome shotgun (WGS) entry which is preliminary data.</text>
</comment>
<accession>A0A841AZ35</accession>
<dbReference type="RefSeq" id="WP_281401092.1">
    <property type="nucleotide sequence ID" value="NZ_JACHMX010000001.1"/>
</dbReference>
<dbReference type="Proteomes" id="UP000580861">
    <property type="component" value="Unassembled WGS sequence"/>
</dbReference>